<accession>A0ABU6TKP6</accession>
<feature type="domain" description="Retrotransposon Copia-like N-terminal" evidence="1">
    <location>
        <begin position="136"/>
        <end position="173"/>
    </location>
</feature>
<evidence type="ECO:0000313" key="2">
    <source>
        <dbReference type="EMBL" id="MED6148523.1"/>
    </source>
</evidence>
<evidence type="ECO:0000313" key="3">
    <source>
        <dbReference type="Proteomes" id="UP001341840"/>
    </source>
</evidence>
<reference evidence="2 3" key="1">
    <citation type="journal article" date="2023" name="Plants (Basel)">
        <title>Bridging the Gap: Combining Genomics and Transcriptomics Approaches to Understand Stylosanthes scabra, an Orphan Legume from the Brazilian Caatinga.</title>
        <authorList>
            <person name="Ferreira-Neto J.R.C."/>
            <person name="da Silva M.D."/>
            <person name="Binneck E."/>
            <person name="de Melo N.F."/>
            <person name="da Silva R.H."/>
            <person name="de Melo A.L.T.M."/>
            <person name="Pandolfi V."/>
            <person name="Bustamante F.O."/>
            <person name="Brasileiro-Vidal A.C."/>
            <person name="Benko-Iseppon A.M."/>
        </authorList>
    </citation>
    <scope>NUCLEOTIDE SEQUENCE [LARGE SCALE GENOMIC DNA]</scope>
    <source>
        <tissue evidence="2">Leaves</tissue>
    </source>
</reference>
<sequence length="178" mass="20945">MIGPRHWTNGWCRWGRVCDWWRAAVTQLRSTALVEKLCLVLTLRHWLRSYAVEHPCDTGGCRWVRLRYGEGNAVEERGGIALESEKPVPHDRAAALGKWMVPLGRIHRHLNCAYFWRLLLRHRLRRSIPNYLLTIADQSGMILITQPLVNDNYHFWSRAMRKALNAKRKLGFVTFRFK</sequence>
<protein>
    <recommendedName>
        <fullName evidence="1">Retrotransposon Copia-like N-terminal domain-containing protein</fullName>
    </recommendedName>
</protein>
<dbReference type="EMBL" id="JASCZI010091028">
    <property type="protein sequence ID" value="MED6148523.1"/>
    <property type="molecule type" value="Genomic_DNA"/>
</dbReference>
<comment type="caution">
    <text evidence="2">The sequence shown here is derived from an EMBL/GenBank/DDBJ whole genome shotgun (WGS) entry which is preliminary data.</text>
</comment>
<gene>
    <name evidence="2" type="ORF">PIB30_053994</name>
</gene>
<organism evidence="2 3">
    <name type="scientific">Stylosanthes scabra</name>
    <dbReference type="NCBI Taxonomy" id="79078"/>
    <lineage>
        <taxon>Eukaryota</taxon>
        <taxon>Viridiplantae</taxon>
        <taxon>Streptophyta</taxon>
        <taxon>Embryophyta</taxon>
        <taxon>Tracheophyta</taxon>
        <taxon>Spermatophyta</taxon>
        <taxon>Magnoliopsida</taxon>
        <taxon>eudicotyledons</taxon>
        <taxon>Gunneridae</taxon>
        <taxon>Pentapetalae</taxon>
        <taxon>rosids</taxon>
        <taxon>fabids</taxon>
        <taxon>Fabales</taxon>
        <taxon>Fabaceae</taxon>
        <taxon>Papilionoideae</taxon>
        <taxon>50 kb inversion clade</taxon>
        <taxon>dalbergioids sensu lato</taxon>
        <taxon>Dalbergieae</taxon>
        <taxon>Pterocarpus clade</taxon>
        <taxon>Stylosanthes</taxon>
    </lineage>
</organism>
<proteinExistence type="predicted"/>
<keyword evidence="3" id="KW-1185">Reference proteome</keyword>
<evidence type="ECO:0000259" key="1">
    <source>
        <dbReference type="Pfam" id="PF14244"/>
    </source>
</evidence>
<dbReference type="Proteomes" id="UP001341840">
    <property type="component" value="Unassembled WGS sequence"/>
</dbReference>
<name>A0ABU6TKP6_9FABA</name>
<dbReference type="InterPro" id="IPR029472">
    <property type="entry name" value="Copia-like_N"/>
</dbReference>
<dbReference type="Pfam" id="PF14244">
    <property type="entry name" value="Retrotran_gag_3"/>
    <property type="match status" value="1"/>
</dbReference>